<organism evidence="9 10">
    <name type="scientific">Actinomadura yumaensis</name>
    <dbReference type="NCBI Taxonomy" id="111807"/>
    <lineage>
        <taxon>Bacteria</taxon>
        <taxon>Bacillati</taxon>
        <taxon>Actinomycetota</taxon>
        <taxon>Actinomycetes</taxon>
        <taxon>Streptosporangiales</taxon>
        <taxon>Thermomonosporaceae</taxon>
        <taxon>Actinomadura</taxon>
    </lineage>
</organism>
<keyword evidence="2 7" id="KW-0436">Ligase</keyword>
<dbReference type="EC" id="6.1.1.10" evidence="1"/>
<dbReference type="SUPFAM" id="SSF47323">
    <property type="entry name" value="Anticodon-binding domain of a subclass of class I aminoacyl-tRNA synthetases"/>
    <property type="match status" value="1"/>
</dbReference>
<comment type="similarity">
    <text evidence="7">Belongs to the class-I aminoacyl-tRNA synthetase family.</text>
</comment>
<comment type="caution">
    <text evidence="9">The sequence shown here is derived from an EMBL/GenBank/DDBJ whole genome shotgun (WGS) entry which is preliminary data.</text>
</comment>
<evidence type="ECO:0000256" key="5">
    <source>
        <dbReference type="ARBA" id="ARBA00022917"/>
    </source>
</evidence>
<dbReference type="PANTHER" id="PTHR43326">
    <property type="entry name" value="METHIONYL-TRNA SYNTHETASE"/>
    <property type="match status" value="1"/>
</dbReference>
<feature type="domain" description="Methionyl/Leucyl tRNA synthetase" evidence="8">
    <location>
        <begin position="16"/>
        <end position="364"/>
    </location>
</feature>
<keyword evidence="4 7" id="KW-0067">ATP-binding</keyword>
<evidence type="ECO:0000256" key="4">
    <source>
        <dbReference type="ARBA" id="ARBA00022840"/>
    </source>
</evidence>
<sequence>MTTDPTGIAGNDSPTYLTTTIPYVNARPHLGFALELVQADVLARHARLAGRGPVRLQTGTDENSLKNVLAAEAAGVPVRDFVDRNARAFLDLHGPLSVSADDVVRTSEPRHRAGVERLWRACAHDLYRRRYEGLYCVGCEAFHAKGGRCAEHGTELERVSEENWFFRLSRHTGRLHDLIASGALRIEPAERRREVLGLVAGGLEDFSVSRPAARARGWGIPVPGDPGQVVYVWWDALANYLTALGDDRGRWWTDAGRRVHVVGKDVLRFHAVHWPAILLSAGEAPPTDVLVHDHLTVDGRKISKSGGPAVDPVELVRAYGTDAVRWWLLRDVARVGETDFTAGRLAARADRELAHGIGNLVKRVVTLVHRHRDGRVPADGDAAPFFAGVDESVAAALHDADFRAATGALWNVVVEANRHIERVRPWDLAGRRGAGRDLDEALATLIGVCRGLAVRLEPFLPDGAARARAALDDRGGGALPPPESLFGRHL</sequence>
<keyword evidence="5 7" id="KW-0648">Protein biosynthesis</keyword>
<evidence type="ECO:0000259" key="8">
    <source>
        <dbReference type="Pfam" id="PF09334"/>
    </source>
</evidence>
<protein>
    <recommendedName>
        <fullName evidence="1">methionine--tRNA ligase</fullName>
        <ecNumber evidence="1">6.1.1.10</ecNumber>
    </recommendedName>
</protein>
<dbReference type="RefSeq" id="WP_160825520.1">
    <property type="nucleotide sequence ID" value="NZ_JBHSXS010000038.1"/>
</dbReference>
<keyword evidence="3 7" id="KW-0547">Nucleotide-binding</keyword>
<accession>A0ABW2CY23</accession>
<evidence type="ECO:0000256" key="7">
    <source>
        <dbReference type="RuleBase" id="RU363039"/>
    </source>
</evidence>
<dbReference type="Gene3D" id="2.170.220.10">
    <property type="match status" value="1"/>
</dbReference>
<evidence type="ECO:0000313" key="9">
    <source>
        <dbReference type="EMBL" id="MFC6885486.1"/>
    </source>
</evidence>
<dbReference type="InterPro" id="IPR033911">
    <property type="entry name" value="MetRS_core"/>
</dbReference>
<keyword evidence="10" id="KW-1185">Reference proteome</keyword>
<dbReference type="InterPro" id="IPR015413">
    <property type="entry name" value="Methionyl/Leucyl_tRNA_Synth"/>
</dbReference>
<keyword evidence="6 7" id="KW-0030">Aminoacyl-tRNA synthetase</keyword>
<evidence type="ECO:0000256" key="2">
    <source>
        <dbReference type="ARBA" id="ARBA00022598"/>
    </source>
</evidence>
<dbReference type="Proteomes" id="UP001596380">
    <property type="component" value="Unassembled WGS sequence"/>
</dbReference>
<dbReference type="Gene3D" id="3.40.50.620">
    <property type="entry name" value="HUPs"/>
    <property type="match status" value="1"/>
</dbReference>
<dbReference type="InterPro" id="IPR023457">
    <property type="entry name" value="Met-tRNA_synth_2"/>
</dbReference>
<dbReference type="Gene3D" id="1.10.730.10">
    <property type="entry name" value="Isoleucyl-tRNA Synthetase, Domain 1"/>
    <property type="match status" value="1"/>
</dbReference>
<evidence type="ECO:0000256" key="6">
    <source>
        <dbReference type="ARBA" id="ARBA00023146"/>
    </source>
</evidence>
<dbReference type="GO" id="GO:0004825">
    <property type="term" value="F:methionine-tRNA ligase activity"/>
    <property type="evidence" value="ECO:0007669"/>
    <property type="project" value="UniProtKB-EC"/>
</dbReference>
<dbReference type="PANTHER" id="PTHR43326:SF1">
    <property type="entry name" value="METHIONINE--TRNA LIGASE, MITOCHONDRIAL"/>
    <property type="match status" value="1"/>
</dbReference>
<evidence type="ECO:0000256" key="1">
    <source>
        <dbReference type="ARBA" id="ARBA00012838"/>
    </source>
</evidence>
<name>A0ABW2CY23_9ACTN</name>
<reference evidence="10" key="1">
    <citation type="journal article" date="2019" name="Int. J. Syst. Evol. Microbiol.">
        <title>The Global Catalogue of Microorganisms (GCM) 10K type strain sequencing project: providing services to taxonomists for standard genome sequencing and annotation.</title>
        <authorList>
            <consortium name="The Broad Institute Genomics Platform"/>
            <consortium name="The Broad Institute Genome Sequencing Center for Infectious Disease"/>
            <person name="Wu L."/>
            <person name="Ma J."/>
        </authorList>
    </citation>
    <scope>NUCLEOTIDE SEQUENCE [LARGE SCALE GENOMIC DNA]</scope>
    <source>
        <strain evidence="10">JCM 3369</strain>
    </source>
</reference>
<dbReference type="InterPro" id="IPR014729">
    <property type="entry name" value="Rossmann-like_a/b/a_fold"/>
</dbReference>
<proteinExistence type="inferred from homology"/>
<dbReference type="SUPFAM" id="SSF52374">
    <property type="entry name" value="Nucleotidylyl transferase"/>
    <property type="match status" value="1"/>
</dbReference>
<dbReference type="Pfam" id="PF09334">
    <property type="entry name" value="tRNA-synt_1g"/>
    <property type="match status" value="1"/>
</dbReference>
<dbReference type="EMBL" id="JBHSXS010000038">
    <property type="protein sequence ID" value="MFC6885486.1"/>
    <property type="molecule type" value="Genomic_DNA"/>
</dbReference>
<gene>
    <name evidence="9" type="ORF">ACFQKB_37400</name>
</gene>
<evidence type="ECO:0000256" key="3">
    <source>
        <dbReference type="ARBA" id="ARBA00022741"/>
    </source>
</evidence>
<dbReference type="PRINTS" id="PR01041">
    <property type="entry name" value="TRNASYNTHMET"/>
</dbReference>
<dbReference type="InterPro" id="IPR009080">
    <property type="entry name" value="tRNAsynth_Ia_anticodon-bd"/>
</dbReference>
<evidence type="ECO:0000313" key="10">
    <source>
        <dbReference type="Proteomes" id="UP001596380"/>
    </source>
</evidence>